<keyword evidence="4" id="KW-1185">Reference proteome</keyword>
<accession>A0ABN9UXT9</accession>
<feature type="domain" description="C2H2-type" evidence="2">
    <location>
        <begin position="402"/>
        <end position="423"/>
    </location>
</feature>
<dbReference type="Proteomes" id="UP001189429">
    <property type="component" value="Unassembled WGS sequence"/>
</dbReference>
<comment type="caution">
    <text evidence="3">The sequence shown here is derived from an EMBL/GenBank/DDBJ whole genome shotgun (WGS) entry which is preliminary data.</text>
</comment>
<feature type="compositionally biased region" description="Basic and acidic residues" evidence="1">
    <location>
        <begin position="508"/>
        <end position="519"/>
    </location>
</feature>
<feature type="compositionally biased region" description="Basic residues" evidence="1">
    <location>
        <begin position="489"/>
        <end position="507"/>
    </location>
</feature>
<reference evidence="3" key="1">
    <citation type="submission" date="2023-10" db="EMBL/GenBank/DDBJ databases">
        <authorList>
            <person name="Chen Y."/>
            <person name="Shah S."/>
            <person name="Dougan E. K."/>
            <person name="Thang M."/>
            <person name="Chan C."/>
        </authorList>
    </citation>
    <scope>NUCLEOTIDE SEQUENCE [LARGE SCALE GENOMIC DNA]</scope>
</reference>
<evidence type="ECO:0000259" key="2">
    <source>
        <dbReference type="PROSITE" id="PS00028"/>
    </source>
</evidence>
<organism evidence="3 4">
    <name type="scientific">Prorocentrum cordatum</name>
    <dbReference type="NCBI Taxonomy" id="2364126"/>
    <lineage>
        <taxon>Eukaryota</taxon>
        <taxon>Sar</taxon>
        <taxon>Alveolata</taxon>
        <taxon>Dinophyceae</taxon>
        <taxon>Prorocentrales</taxon>
        <taxon>Prorocentraceae</taxon>
        <taxon>Prorocentrum</taxon>
    </lineage>
</organism>
<dbReference type="PROSITE" id="PS00028">
    <property type="entry name" value="ZINC_FINGER_C2H2_1"/>
    <property type="match status" value="1"/>
</dbReference>
<name>A0ABN9UXT9_9DINO</name>
<protein>
    <recommendedName>
        <fullName evidence="2">C2H2-type domain-containing protein</fullName>
    </recommendedName>
</protein>
<dbReference type="InterPro" id="IPR013087">
    <property type="entry name" value="Znf_C2H2_type"/>
</dbReference>
<dbReference type="EMBL" id="CAUYUJ010016416">
    <property type="protein sequence ID" value="CAK0865016.1"/>
    <property type="molecule type" value="Genomic_DNA"/>
</dbReference>
<feature type="region of interest" description="Disordered" evidence="1">
    <location>
        <begin position="485"/>
        <end position="519"/>
    </location>
</feature>
<proteinExistence type="predicted"/>
<evidence type="ECO:0000313" key="3">
    <source>
        <dbReference type="EMBL" id="CAK0865016.1"/>
    </source>
</evidence>
<evidence type="ECO:0000313" key="4">
    <source>
        <dbReference type="Proteomes" id="UP001189429"/>
    </source>
</evidence>
<sequence length="519" mass="57918">MDHATRETCLPILPRRGFIYDHRLEGQFSEPRQAGDVDIFGPPGAEVDPYPPPAGAPGRRLPGGGHGVVEPEGPFWQSPCGEGADGRPVIAATFVDDLGLILLARLPAHLDAAIAQLLHILTTAFGQCHLTINWAKGKTECLLKYRGNGATRAREARRRGSGELAIWVPGVRKWLQVVATYCHLGTMLCATGEAYANTLRRTQMAMSAYLPIAYKVFGSELIPERHKLSFLRSLVLSRLLFGLHIACLPVAHLRRLNAVYMRGLRRIAGDPRFGPDVQWSDRAVRERLKAASIDSLPMTMRLRYLQRLVLLRPPDLLALLHFRPKGQPLPWVKLVAADCDFLRRQGLVPPATPGFFDAPLQWAELVGDRQKWADIVGSAHVCDSCLDRDCTASSATPLTVKCRMCSVRFASARARACHERIAHRVTTKAKCYLHGTVCPCCKVDFRQKIRLLAHWSDSRRPRCWTWVKAHVAPLNAHQQARVDEEFRSARRAGQRAGRTHALRHLPARRADGRTIGRLD</sequence>
<evidence type="ECO:0000256" key="1">
    <source>
        <dbReference type="SAM" id="MobiDB-lite"/>
    </source>
</evidence>
<gene>
    <name evidence="3" type="ORF">PCOR1329_LOCUS52701</name>
</gene>